<protein>
    <submittedName>
        <fullName evidence="3">Uncharacterized protein</fullName>
    </submittedName>
</protein>
<feature type="signal peptide" evidence="2">
    <location>
        <begin position="1"/>
        <end position="21"/>
    </location>
</feature>
<feature type="region of interest" description="Disordered" evidence="1">
    <location>
        <begin position="91"/>
        <end position="135"/>
    </location>
</feature>
<dbReference type="AlphaFoldDB" id="A0AAP0NY02"/>
<sequence length="198" mass="21059">MGAIHWFVGLDLISCVSSGKGEEDGRCGEMRVEELLGRAGGKGSWLGEARVFGSLRYIEGHGRRGDSPGLNPGDGAVVVVALGKDGVTNGIDGGRVEGKGGSVAGQQSHQMLEGRGPSNHRFRSRSRRHCTLSTSPSLNASYRASTTLMFNDSKLGGISWRGNGGIEKAGGRKGKTEMGREVKSEREKKRSRGERLGF</sequence>
<dbReference type="Proteomes" id="UP001420932">
    <property type="component" value="Unassembled WGS sequence"/>
</dbReference>
<evidence type="ECO:0000313" key="4">
    <source>
        <dbReference type="Proteomes" id="UP001420932"/>
    </source>
</evidence>
<gene>
    <name evidence="3" type="ORF">Syun_019442</name>
</gene>
<evidence type="ECO:0000256" key="1">
    <source>
        <dbReference type="SAM" id="MobiDB-lite"/>
    </source>
</evidence>
<keyword evidence="2" id="KW-0732">Signal</keyword>
<comment type="caution">
    <text evidence="3">The sequence shown here is derived from an EMBL/GenBank/DDBJ whole genome shotgun (WGS) entry which is preliminary data.</text>
</comment>
<accession>A0AAP0NY02</accession>
<evidence type="ECO:0000256" key="2">
    <source>
        <dbReference type="SAM" id="SignalP"/>
    </source>
</evidence>
<proteinExistence type="predicted"/>
<evidence type="ECO:0000313" key="3">
    <source>
        <dbReference type="EMBL" id="KAK9121825.1"/>
    </source>
</evidence>
<feature type="compositionally biased region" description="Basic residues" evidence="1">
    <location>
        <begin position="118"/>
        <end position="130"/>
    </location>
</feature>
<reference evidence="3 4" key="1">
    <citation type="submission" date="2024-01" db="EMBL/GenBank/DDBJ databases">
        <title>Genome assemblies of Stephania.</title>
        <authorList>
            <person name="Yang L."/>
        </authorList>
    </citation>
    <scope>NUCLEOTIDE SEQUENCE [LARGE SCALE GENOMIC DNA]</scope>
    <source>
        <strain evidence="3">YNDBR</strain>
        <tissue evidence="3">Leaf</tissue>
    </source>
</reference>
<feature type="chain" id="PRO_5042869313" evidence="2">
    <location>
        <begin position="22"/>
        <end position="198"/>
    </location>
</feature>
<name>A0AAP0NY02_9MAGN</name>
<organism evidence="3 4">
    <name type="scientific">Stephania yunnanensis</name>
    <dbReference type="NCBI Taxonomy" id="152371"/>
    <lineage>
        <taxon>Eukaryota</taxon>
        <taxon>Viridiplantae</taxon>
        <taxon>Streptophyta</taxon>
        <taxon>Embryophyta</taxon>
        <taxon>Tracheophyta</taxon>
        <taxon>Spermatophyta</taxon>
        <taxon>Magnoliopsida</taxon>
        <taxon>Ranunculales</taxon>
        <taxon>Menispermaceae</taxon>
        <taxon>Menispermoideae</taxon>
        <taxon>Cissampelideae</taxon>
        <taxon>Stephania</taxon>
    </lineage>
</organism>
<feature type="region of interest" description="Disordered" evidence="1">
    <location>
        <begin position="161"/>
        <end position="198"/>
    </location>
</feature>
<dbReference type="EMBL" id="JBBNAF010000008">
    <property type="protein sequence ID" value="KAK9121825.1"/>
    <property type="molecule type" value="Genomic_DNA"/>
</dbReference>
<feature type="compositionally biased region" description="Basic and acidic residues" evidence="1">
    <location>
        <begin position="174"/>
        <end position="198"/>
    </location>
</feature>
<keyword evidence="4" id="KW-1185">Reference proteome</keyword>